<gene>
    <name evidence="1" type="ORF">H4R21_003422</name>
</gene>
<organism evidence="1 2">
    <name type="scientific">Coemansia helicoidea</name>
    <dbReference type="NCBI Taxonomy" id="1286919"/>
    <lineage>
        <taxon>Eukaryota</taxon>
        <taxon>Fungi</taxon>
        <taxon>Fungi incertae sedis</taxon>
        <taxon>Zoopagomycota</taxon>
        <taxon>Kickxellomycotina</taxon>
        <taxon>Kickxellomycetes</taxon>
        <taxon>Kickxellales</taxon>
        <taxon>Kickxellaceae</taxon>
        <taxon>Coemansia</taxon>
    </lineage>
</organism>
<evidence type="ECO:0000313" key="2">
    <source>
        <dbReference type="Proteomes" id="UP001140087"/>
    </source>
</evidence>
<accession>A0ACC1L3H0</accession>
<keyword evidence="2" id="KW-1185">Reference proteome</keyword>
<dbReference type="Proteomes" id="UP001140087">
    <property type="component" value="Unassembled WGS sequence"/>
</dbReference>
<protein>
    <submittedName>
        <fullName evidence="1">Uncharacterized protein</fullName>
    </submittedName>
</protein>
<dbReference type="EMBL" id="JANBUN010001073">
    <property type="protein sequence ID" value="KAJ2799808.1"/>
    <property type="molecule type" value="Genomic_DNA"/>
</dbReference>
<name>A0ACC1L3H0_9FUNG</name>
<comment type="caution">
    <text evidence="1">The sequence shown here is derived from an EMBL/GenBank/DDBJ whole genome shotgun (WGS) entry which is preliminary data.</text>
</comment>
<proteinExistence type="predicted"/>
<evidence type="ECO:0000313" key="1">
    <source>
        <dbReference type="EMBL" id="KAJ2799808.1"/>
    </source>
</evidence>
<reference evidence="1" key="1">
    <citation type="submission" date="2022-07" db="EMBL/GenBank/DDBJ databases">
        <title>Phylogenomic reconstructions and comparative analyses of Kickxellomycotina fungi.</title>
        <authorList>
            <person name="Reynolds N.K."/>
            <person name="Stajich J.E."/>
            <person name="Barry K."/>
            <person name="Grigoriev I.V."/>
            <person name="Crous P."/>
            <person name="Smith M.E."/>
        </authorList>
    </citation>
    <scope>NUCLEOTIDE SEQUENCE</scope>
    <source>
        <strain evidence="1">BCRC 34780</strain>
    </source>
</reference>
<sequence>MAGPSVLAPLRILSTSTAGNLVAEVARDTVERHAGDSSTAAQALYQLGHQAAVARLRAGGAQLALLGPMVAAAGDSNNAAAAAQFVAGVAEAVVRGGAAQTPVGERVWAVLAGLAAAADAHALGAVAAAVAEAGLADRVRQLARGGALLRTVAVAAQPELAAALVDVGTLHDARWAADQAHCAAVAMLVAQEQCGAVAVAAPAVAQALALARVAESVARRSFVDPAGVPPQALVPLWCTVADALASAHHATLAHGRAGPESFRCATTALVRFMTDHGALADAAVRQLFDMQPCLRFLAHRPADSVAHARSCVVLFYLDLIEHLAGSLRPETLRSLVLPLAAKYAEAAADRGWADWFESAHAVLLACLESGAVHEIVPWYTRLLLRRFPDAGITAELLRIAYTAAVRSVAARESPPALAAARECIARLVDKLNEYAPSAGASRVAAAVSGVHRRELLGVLALQLAAVPMQMLPQIMAEVHERAVQEPDPAAQRALLEDIQRTVLEQADLPRKPALSTWVWQLLSTAANAAN</sequence>